<dbReference type="InterPro" id="IPR029046">
    <property type="entry name" value="LolA/LolB/LppX"/>
</dbReference>
<comment type="subcellular location">
    <subcellularLocation>
        <location evidence="1 10">Periplasm</location>
    </subcellularLocation>
</comment>
<feature type="chain" id="PRO_5044910130" description="Outer-membrane lipoprotein carrier protein" evidence="10">
    <location>
        <begin position="20"/>
        <end position="202"/>
    </location>
</feature>
<dbReference type="RefSeq" id="WP_055731830.1">
    <property type="nucleotide sequence ID" value="NZ_BMDY01000001.1"/>
</dbReference>
<feature type="signal peptide" evidence="10">
    <location>
        <begin position="1"/>
        <end position="19"/>
    </location>
</feature>
<accession>A0ABQ1HWI8</accession>
<evidence type="ECO:0000256" key="5">
    <source>
        <dbReference type="ARBA" id="ARBA00022448"/>
    </source>
</evidence>
<evidence type="ECO:0000256" key="7">
    <source>
        <dbReference type="ARBA" id="ARBA00022764"/>
    </source>
</evidence>
<evidence type="ECO:0000313" key="12">
    <source>
        <dbReference type="Proteomes" id="UP000651977"/>
    </source>
</evidence>
<organism evidence="11 12">
    <name type="scientific">Agarivorans gilvus</name>
    <dbReference type="NCBI Taxonomy" id="680279"/>
    <lineage>
        <taxon>Bacteria</taxon>
        <taxon>Pseudomonadati</taxon>
        <taxon>Pseudomonadota</taxon>
        <taxon>Gammaproteobacteria</taxon>
        <taxon>Alteromonadales</taxon>
        <taxon>Alteromonadaceae</taxon>
        <taxon>Agarivorans</taxon>
    </lineage>
</organism>
<dbReference type="Proteomes" id="UP000651977">
    <property type="component" value="Unassembled WGS sequence"/>
</dbReference>
<dbReference type="PANTHER" id="PTHR35869:SF1">
    <property type="entry name" value="OUTER-MEMBRANE LIPOPROTEIN CARRIER PROTEIN"/>
    <property type="match status" value="1"/>
</dbReference>
<dbReference type="HAMAP" id="MF_00240">
    <property type="entry name" value="LolA"/>
    <property type="match status" value="1"/>
</dbReference>
<evidence type="ECO:0000256" key="9">
    <source>
        <dbReference type="ARBA" id="ARBA00023186"/>
    </source>
</evidence>
<keyword evidence="7 10" id="KW-0574">Periplasm</keyword>
<dbReference type="InterPro" id="IPR018323">
    <property type="entry name" value="OM_lipoprot_carrier_LolA_Pbac"/>
</dbReference>
<comment type="function">
    <text evidence="10">Participates in the translocation of lipoproteins from the inner membrane to the outer membrane. Only forms a complex with a lipoprotein if the residue after the N-terminal Cys is not an aspartate (The Asp acts as a targeting signal to indicate that the lipoprotein should stay in the inner membrane).</text>
</comment>
<reference evidence="12" key="1">
    <citation type="journal article" date="2019" name="Int. J. Syst. Evol. Microbiol.">
        <title>The Global Catalogue of Microorganisms (GCM) 10K type strain sequencing project: providing services to taxonomists for standard genome sequencing and annotation.</title>
        <authorList>
            <consortium name="The Broad Institute Genomics Platform"/>
            <consortium name="The Broad Institute Genome Sequencing Center for Infectious Disease"/>
            <person name="Wu L."/>
            <person name="Ma J."/>
        </authorList>
    </citation>
    <scope>NUCLEOTIDE SEQUENCE [LARGE SCALE GENOMIC DNA]</scope>
    <source>
        <strain evidence="12">CGMCC 1.10131</strain>
    </source>
</reference>
<evidence type="ECO:0000256" key="3">
    <source>
        <dbReference type="ARBA" id="ARBA00011245"/>
    </source>
</evidence>
<evidence type="ECO:0000313" key="11">
    <source>
        <dbReference type="EMBL" id="GGA93129.1"/>
    </source>
</evidence>
<keyword evidence="8 10" id="KW-0653">Protein transport</keyword>
<gene>
    <name evidence="10 11" type="primary">lolA</name>
    <name evidence="11" type="ORF">GCM10007414_02230</name>
</gene>
<dbReference type="Pfam" id="PF03548">
    <property type="entry name" value="LolA"/>
    <property type="match status" value="1"/>
</dbReference>
<dbReference type="CDD" id="cd16325">
    <property type="entry name" value="LolA"/>
    <property type="match status" value="1"/>
</dbReference>
<keyword evidence="9 10" id="KW-0143">Chaperone</keyword>
<keyword evidence="11" id="KW-0449">Lipoprotein</keyword>
<dbReference type="NCBIfam" id="TIGR00547">
    <property type="entry name" value="lolA"/>
    <property type="match status" value="1"/>
</dbReference>
<sequence precursor="true">MKTLLSISFSLLLATQALASEQAALELQQHLSQLQGFQAQFEQTVIDADGVEIHQAEGKLSLARPAKLNWQQVAPEQDMIVSDGSTIWYYSPFVEQVTIMDASEAINQSPFILLADNRSESWQNYQVEKREQGYLVSSKLDPMQAAFWVKLNSDNSIARFDIIESTGQRSEFKLEGFKANPQFEPRLFHFEIPANTMIDDQR</sequence>
<comment type="subunit">
    <text evidence="3 10">Monomer.</text>
</comment>
<keyword evidence="6 10" id="KW-0732">Signal</keyword>
<evidence type="ECO:0000256" key="4">
    <source>
        <dbReference type="ARBA" id="ARBA00014035"/>
    </source>
</evidence>
<evidence type="ECO:0000256" key="6">
    <source>
        <dbReference type="ARBA" id="ARBA00022729"/>
    </source>
</evidence>
<evidence type="ECO:0000256" key="2">
    <source>
        <dbReference type="ARBA" id="ARBA00007615"/>
    </source>
</evidence>
<dbReference type="InterPro" id="IPR004564">
    <property type="entry name" value="OM_lipoprot_carrier_LolA-like"/>
</dbReference>
<keyword evidence="5 10" id="KW-0813">Transport</keyword>
<dbReference type="Gene3D" id="2.50.20.10">
    <property type="entry name" value="Lipoprotein localisation LolA/LolB/LppX"/>
    <property type="match status" value="1"/>
</dbReference>
<proteinExistence type="inferred from homology"/>
<evidence type="ECO:0000256" key="1">
    <source>
        <dbReference type="ARBA" id="ARBA00004418"/>
    </source>
</evidence>
<name>A0ABQ1HWI8_9ALTE</name>
<dbReference type="SUPFAM" id="SSF89392">
    <property type="entry name" value="Prokaryotic lipoproteins and lipoprotein localization factors"/>
    <property type="match status" value="1"/>
</dbReference>
<evidence type="ECO:0000256" key="8">
    <source>
        <dbReference type="ARBA" id="ARBA00022927"/>
    </source>
</evidence>
<dbReference type="PANTHER" id="PTHR35869">
    <property type="entry name" value="OUTER-MEMBRANE LIPOPROTEIN CARRIER PROTEIN"/>
    <property type="match status" value="1"/>
</dbReference>
<keyword evidence="12" id="KW-1185">Reference proteome</keyword>
<comment type="similarity">
    <text evidence="2 10">Belongs to the LolA family.</text>
</comment>
<protein>
    <recommendedName>
        <fullName evidence="4 10">Outer-membrane lipoprotein carrier protein</fullName>
    </recommendedName>
</protein>
<comment type="caution">
    <text evidence="11">The sequence shown here is derived from an EMBL/GenBank/DDBJ whole genome shotgun (WGS) entry which is preliminary data.</text>
</comment>
<evidence type="ECO:0000256" key="10">
    <source>
        <dbReference type="HAMAP-Rule" id="MF_00240"/>
    </source>
</evidence>
<dbReference type="EMBL" id="BMDY01000001">
    <property type="protein sequence ID" value="GGA93129.1"/>
    <property type="molecule type" value="Genomic_DNA"/>
</dbReference>